<dbReference type="GeneID" id="9752928"/>
<dbReference type="NCBIfam" id="NF010328">
    <property type="entry name" value="PRK13763.1-3"/>
    <property type="match status" value="1"/>
</dbReference>
<reference evidence="4" key="2">
    <citation type="journal article" date="2010" name="Stand. Genomic Sci.">
        <title>Complete genome sequence of Vulcanisaeta distributa type strain (IC-017T).</title>
        <authorList>
            <person name="Mavromatis K."/>
            <person name="Sikorski J."/>
            <person name="Pabst E."/>
            <person name="Teshima H."/>
            <person name="Lapidus A."/>
            <person name="Lucas S."/>
            <person name="Nolan M."/>
            <person name="Glavina Del Rio T."/>
            <person name="Cheng J."/>
            <person name="Bruce D."/>
            <person name="Goodwin L."/>
            <person name="Pitluck S."/>
            <person name="Liolios K."/>
            <person name="Ivanova N."/>
            <person name="Mikhailova N."/>
            <person name="Pati A."/>
            <person name="Chen A."/>
            <person name="Palaniappan K."/>
            <person name="Land M."/>
            <person name="Hauser L."/>
            <person name="Chang Y."/>
            <person name="Jeffries C."/>
            <person name="Rohde M."/>
            <person name="Spring S."/>
            <person name="Goker M."/>
            <person name="Wirth R."/>
            <person name="Woyke T."/>
            <person name="Bristow J."/>
            <person name="Eisen J."/>
            <person name="Markowitz V."/>
            <person name="Hugenholtz P."/>
            <person name="Klenk H."/>
            <person name="Kyrpides N."/>
        </authorList>
    </citation>
    <scope>NUCLEOTIDE SEQUENCE [LARGE SCALE GENOMIC DNA]</scope>
    <source>
        <strain evidence="4">DSM 14429 / JCM 11212 / NBRC 100878 / IC-017</strain>
    </source>
</reference>
<keyword evidence="1" id="KW-0694">RNA-binding</keyword>
<dbReference type="PANTHER" id="PTHR12826">
    <property type="entry name" value="RIBONUCLEASE Y"/>
    <property type="match status" value="1"/>
</dbReference>
<dbReference type="InterPro" id="IPR036612">
    <property type="entry name" value="KH_dom_type_1_sf"/>
</dbReference>
<evidence type="ECO:0000256" key="1">
    <source>
        <dbReference type="ARBA" id="ARBA00022884"/>
    </source>
</evidence>
<dbReference type="EMBL" id="CP002100">
    <property type="protein sequence ID" value="ADN51351.1"/>
    <property type="molecule type" value="Genomic_DNA"/>
</dbReference>
<organism evidence="3 4">
    <name type="scientific">Vulcanisaeta distributa (strain DSM 14429 / JCM 11212 / NBRC 100878 / IC-017)</name>
    <dbReference type="NCBI Taxonomy" id="572478"/>
    <lineage>
        <taxon>Archaea</taxon>
        <taxon>Thermoproteota</taxon>
        <taxon>Thermoprotei</taxon>
        <taxon>Thermoproteales</taxon>
        <taxon>Thermoproteaceae</taxon>
        <taxon>Vulcanisaeta</taxon>
    </lineage>
</organism>
<dbReference type="NCBIfam" id="TIGR03665">
    <property type="entry name" value="arCOG04150"/>
    <property type="match status" value="1"/>
</dbReference>
<dbReference type="SMART" id="SM00322">
    <property type="entry name" value="KH"/>
    <property type="match status" value="2"/>
</dbReference>
<name>E1QNY6_VULDI</name>
<dbReference type="eggNOG" id="arCOG04150">
    <property type="taxonomic scope" value="Archaea"/>
</dbReference>
<reference evidence="3 4" key="1">
    <citation type="journal article" date="2010" name="Stand. Genomic Sci.">
        <title>Complete genome sequence of Vulcanisaeta distributa type strain (IC-017).</title>
        <authorList>
            <person name="Mavromatis K."/>
            <person name="Sikorski J."/>
            <person name="Pabst E."/>
            <person name="Teshima H."/>
            <person name="Lapidus A."/>
            <person name="Lucas S."/>
            <person name="Nolan M."/>
            <person name="Glavina Del Rio T."/>
            <person name="Cheng J.F."/>
            <person name="Bruce D."/>
            <person name="Goodwin L."/>
            <person name="Pitluck S."/>
            <person name="Liolios K."/>
            <person name="Ivanova N."/>
            <person name="Mikhailova N."/>
            <person name="Pati A."/>
            <person name="Chen A."/>
            <person name="Palaniappan K."/>
            <person name="Land M."/>
            <person name="Hauser L."/>
            <person name="Chang Y.J."/>
            <person name="Jeffries C.D."/>
            <person name="Rohde M."/>
            <person name="Spring S."/>
            <person name="Goker M."/>
            <person name="Wirth R."/>
            <person name="Woyke T."/>
            <person name="Bristow J."/>
            <person name="Eisen J.A."/>
            <person name="Markowitz V."/>
            <person name="Hugenholtz P."/>
            <person name="Klenk H.P."/>
            <person name="Kyrpides N.C."/>
        </authorList>
    </citation>
    <scope>NUCLEOTIDE SEQUENCE [LARGE SCALE GENOMIC DNA]</scope>
    <source>
        <strain evidence="4">DSM 14429 / JCM 11212 / NBRC 100878 / IC-017</strain>
    </source>
</reference>
<dbReference type="Pfam" id="PF22891">
    <property type="entry name" value="KH_PNO1_2nd"/>
    <property type="match status" value="1"/>
</dbReference>
<protein>
    <submittedName>
        <fullName evidence="3">KH domain protein</fullName>
    </submittedName>
</protein>
<dbReference type="InterPro" id="IPR004087">
    <property type="entry name" value="KH_dom"/>
</dbReference>
<dbReference type="PANTHER" id="PTHR12826:SF13">
    <property type="entry name" value="RNA-BINDING PROTEIN PNO1"/>
    <property type="match status" value="1"/>
</dbReference>
<dbReference type="GO" id="GO:0003723">
    <property type="term" value="F:RNA binding"/>
    <property type="evidence" value="ECO:0007669"/>
    <property type="project" value="UniProtKB-KW"/>
</dbReference>
<dbReference type="KEGG" id="vdi:Vdis_1979"/>
<feature type="domain" description="K Homology" evidence="2">
    <location>
        <begin position="91"/>
        <end position="159"/>
    </location>
</feature>
<dbReference type="InterPro" id="IPR055211">
    <property type="entry name" value="KH_PNO1_2nd"/>
</dbReference>
<accession>E1QNY6</accession>
<dbReference type="Proteomes" id="UP000006681">
    <property type="component" value="Chromosome"/>
</dbReference>
<dbReference type="STRING" id="572478.Vdis_1979"/>
<dbReference type="AlphaFoldDB" id="E1QNY6"/>
<sequence>MISDYMKGGFKLVVEKNRLKAINDSVKAIEEEFGVKIIVDNDRGEVTIIPGNNTNFDQLMKAKNIIEAISYGFDYNDAQNLRSDDYTLEIIDLRDYIDKDKSNHISRIKARIIGEDGRAKRVLQELTDTNIVVGDKYIAILGPYENVKVAREAIEMLIRGRQHATVYRWIQNWRRESRYRELMERLSRTYYEEGEEEG</sequence>
<gene>
    <name evidence="3" type="ordered locus">Vdis_1979</name>
</gene>
<evidence type="ECO:0000313" key="4">
    <source>
        <dbReference type="Proteomes" id="UP000006681"/>
    </source>
</evidence>
<dbReference type="InterPro" id="IPR019964">
    <property type="entry name" value="KH_domain_protein_archaea"/>
</dbReference>
<dbReference type="RefSeq" id="WP_013337076.1">
    <property type="nucleotide sequence ID" value="NC_014537.1"/>
</dbReference>
<evidence type="ECO:0000313" key="3">
    <source>
        <dbReference type="EMBL" id="ADN51351.1"/>
    </source>
</evidence>
<evidence type="ECO:0000259" key="2">
    <source>
        <dbReference type="SMART" id="SM00322"/>
    </source>
</evidence>
<dbReference type="HOGENOM" id="CLU_064992_3_1_2"/>
<dbReference type="Gene3D" id="3.30.1370.10">
    <property type="entry name" value="K Homology domain, type 1"/>
    <property type="match status" value="2"/>
</dbReference>
<feature type="domain" description="K Homology" evidence="2">
    <location>
        <begin position="6"/>
        <end position="71"/>
    </location>
</feature>
<dbReference type="OrthoDB" id="7870at2157"/>
<keyword evidence="4" id="KW-1185">Reference proteome</keyword>
<proteinExistence type="predicted"/>
<dbReference type="SUPFAM" id="SSF54791">
    <property type="entry name" value="Eukaryotic type KH-domain (KH-domain type I)"/>
    <property type="match status" value="2"/>
</dbReference>